<evidence type="ECO:0000313" key="1">
    <source>
        <dbReference type="EMBL" id="SJN29921.1"/>
    </source>
</evidence>
<dbReference type="Pfam" id="PF13279">
    <property type="entry name" value="4HBT_2"/>
    <property type="match status" value="1"/>
</dbReference>
<name>A0A1R4JCP5_9MICO</name>
<evidence type="ECO:0000313" key="2">
    <source>
        <dbReference type="Proteomes" id="UP000196778"/>
    </source>
</evidence>
<dbReference type="InterPro" id="IPR029069">
    <property type="entry name" value="HotDog_dom_sf"/>
</dbReference>
<reference evidence="2" key="1">
    <citation type="submission" date="2017-02" db="EMBL/GenBank/DDBJ databases">
        <authorList>
            <person name="Dridi B."/>
        </authorList>
    </citation>
    <scope>NUCLEOTIDE SEQUENCE [LARGE SCALE GENOMIC DNA]</scope>
    <source>
        <strain evidence="2">EB411</strain>
    </source>
</reference>
<dbReference type="OrthoDB" id="9799036at2"/>
<keyword evidence="2" id="KW-1185">Reference proteome</keyword>
<dbReference type="EMBL" id="FUKR01000036">
    <property type="protein sequence ID" value="SJN29921.1"/>
    <property type="molecule type" value="Genomic_DNA"/>
</dbReference>
<organism evidence="1 2">
    <name type="scientific">Mycetocola reblochoni REB411</name>
    <dbReference type="NCBI Taxonomy" id="1255698"/>
    <lineage>
        <taxon>Bacteria</taxon>
        <taxon>Bacillati</taxon>
        <taxon>Actinomycetota</taxon>
        <taxon>Actinomycetes</taxon>
        <taxon>Micrococcales</taxon>
        <taxon>Microbacteriaceae</taxon>
        <taxon>Mycetocola</taxon>
    </lineage>
</organism>
<dbReference type="Gene3D" id="3.10.129.10">
    <property type="entry name" value="Hotdog Thioesterase"/>
    <property type="match status" value="1"/>
</dbReference>
<evidence type="ECO:0008006" key="3">
    <source>
        <dbReference type="Google" id="ProtNLM"/>
    </source>
</evidence>
<dbReference type="Proteomes" id="UP000196778">
    <property type="component" value="Unassembled WGS sequence"/>
</dbReference>
<dbReference type="RefSeq" id="WP_087136934.1">
    <property type="nucleotide sequence ID" value="NZ_FUKR01000036.1"/>
</dbReference>
<dbReference type="CDD" id="cd00586">
    <property type="entry name" value="4HBT"/>
    <property type="match status" value="1"/>
</dbReference>
<accession>A0A1R4JCP5</accession>
<protein>
    <recommendedName>
        <fullName evidence="3">Thioesterase domain-containing protein</fullName>
    </recommendedName>
</protein>
<dbReference type="AlphaFoldDB" id="A0A1R4JCP5"/>
<dbReference type="SUPFAM" id="SSF54637">
    <property type="entry name" value="Thioesterase/thiol ester dehydrase-isomerase"/>
    <property type="match status" value="1"/>
</dbReference>
<gene>
    <name evidence="1" type="ORF">FM119_06865</name>
</gene>
<sequence>MRLHLPVALRWGDLDAFNHVNNVSLLKILEEARVRALWSPTTAGEDAPSTAVIGAGTSGDDRGGATLTLIARQEIEYLAPIEYRRAPLDIQLWFGALGGASFDLCYDVVDGPGTIEGAESAGHTDADVNRRVPDGPNGAIGRQAGAVAAEPRSYARAMATVVLVDSLTMRPRRIDARERAAWEPYLGEPITFRRR</sequence>
<proteinExistence type="predicted"/>